<evidence type="ECO:0000313" key="4">
    <source>
        <dbReference type="Proteomes" id="UP000672011"/>
    </source>
</evidence>
<dbReference type="SUPFAM" id="SSF160574">
    <property type="entry name" value="BT0923-like"/>
    <property type="match status" value="1"/>
</dbReference>
<organism evidence="3 4">
    <name type="scientific">Faecalibacter bovis</name>
    <dbReference type="NCBI Taxonomy" id="2898187"/>
    <lineage>
        <taxon>Bacteria</taxon>
        <taxon>Pseudomonadati</taxon>
        <taxon>Bacteroidota</taxon>
        <taxon>Flavobacteriia</taxon>
        <taxon>Flavobacteriales</taxon>
        <taxon>Weeksellaceae</taxon>
        <taxon>Faecalibacter</taxon>
    </lineage>
</organism>
<name>A0ABX7XGK7_9FLAO</name>
<evidence type="ECO:0000313" key="3">
    <source>
        <dbReference type="EMBL" id="QTV06984.1"/>
    </source>
</evidence>
<sequence length="173" mass="19178">MKKIVISIIVLSSLAIFSCNSTQENKTNDSYTVVKEDGQQKAVTTDNDEVVVQQTDLPQSAQNFIKQNFGSETIQNVIKESDVSGDEYNIQLSNGIKINFDANGEWKEVKAGVANQSVDASFLPQASREYLKKNYPEIGIKSIDRDATGIDVELLNNVDLKLDSNGNFLRIDK</sequence>
<dbReference type="EMBL" id="CP072842">
    <property type="protein sequence ID" value="QTV06984.1"/>
    <property type="molecule type" value="Genomic_DNA"/>
</dbReference>
<protein>
    <submittedName>
        <fullName evidence="3">PepSY-like domain-containing protein</fullName>
    </submittedName>
</protein>
<dbReference type="Pfam" id="PF11396">
    <property type="entry name" value="PepSY_like"/>
    <property type="match status" value="1"/>
</dbReference>
<evidence type="ECO:0000256" key="1">
    <source>
        <dbReference type="SAM" id="SignalP"/>
    </source>
</evidence>
<reference evidence="4" key="2">
    <citation type="submission" date="2021-04" db="EMBL/GenBank/DDBJ databases">
        <title>Taxonomy of Flavobacteriaceae bacterium ZY171143.</title>
        <authorList>
            <person name="Li F."/>
        </authorList>
    </citation>
    <scope>NUCLEOTIDE SEQUENCE [LARGE SCALE GENOMIC DNA]</scope>
    <source>
        <strain evidence="4">ZY171143</strain>
    </source>
</reference>
<keyword evidence="1" id="KW-0732">Signal</keyword>
<keyword evidence="4" id="KW-1185">Reference proteome</keyword>
<dbReference type="Gene3D" id="3.40.1420.30">
    <property type="match status" value="1"/>
</dbReference>
<feature type="domain" description="Putative beta-lactamase-inhibitor-like PepSY-like" evidence="2">
    <location>
        <begin position="87"/>
        <end position="169"/>
    </location>
</feature>
<dbReference type="InterPro" id="IPR021533">
    <property type="entry name" value="PepSY-like"/>
</dbReference>
<dbReference type="Proteomes" id="UP000672011">
    <property type="component" value="Chromosome"/>
</dbReference>
<feature type="signal peptide" evidence="1">
    <location>
        <begin position="1"/>
        <end position="21"/>
    </location>
</feature>
<reference evidence="3 4" key="1">
    <citation type="journal article" date="2021" name="Int. J. Syst. Evol. Microbiol.">
        <title>Faecalibacter bovis sp. nov., isolated from cow faeces.</title>
        <authorList>
            <person name="Li F."/>
            <person name="Zhao W."/>
            <person name="Hong Q."/>
            <person name="Shao Q."/>
            <person name="Song J."/>
            <person name="Yang S."/>
        </authorList>
    </citation>
    <scope>NUCLEOTIDE SEQUENCE [LARGE SCALE GENOMIC DNA]</scope>
    <source>
        <strain evidence="3 4">ZY171143</strain>
    </source>
</reference>
<dbReference type="RefSeq" id="WP_230477806.1">
    <property type="nucleotide sequence ID" value="NZ_CP072842.1"/>
</dbReference>
<accession>A0ABX7XGK7</accession>
<dbReference type="PROSITE" id="PS51257">
    <property type="entry name" value="PROKAR_LIPOPROTEIN"/>
    <property type="match status" value="1"/>
</dbReference>
<gene>
    <name evidence="3" type="ORF">J9309_06690</name>
</gene>
<evidence type="ECO:0000259" key="2">
    <source>
        <dbReference type="Pfam" id="PF11396"/>
    </source>
</evidence>
<feature type="chain" id="PRO_5045344462" evidence="1">
    <location>
        <begin position="22"/>
        <end position="173"/>
    </location>
</feature>
<proteinExistence type="predicted"/>